<protein>
    <recommendedName>
        <fullName evidence="3">Short chain dehydrogenase</fullName>
    </recommendedName>
</protein>
<gene>
    <name evidence="1" type="ORF">WKW77_29310</name>
</gene>
<evidence type="ECO:0000313" key="1">
    <source>
        <dbReference type="EMBL" id="MEJ8815201.1"/>
    </source>
</evidence>
<accession>A0ABU8VNV8</accession>
<proteinExistence type="predicted"/>
<dbReference type="Proteomes" id="UP001365846">
    <property type="component" value="Unassembled WGS sequence"/>
</dbReference>
<reference evidence="1 2" key="1">
    <citation type="submission" date="2024-03" db="EMBL/GenBank/DDBJ databases">
        <title>Novel species of the genus Variovorax.</title>
        <authorList>
            <person name="Liu Q."/>
            <person name="Xin Y.-H."/>
        </authorList>
    </citation>
    <scope>NUCLEOTIDE SEQUENCE [LARGE SCALE GENOMIC DNA]</scope>
    <source>
        <strain evidence="1 2">KACC 18899</strain>
    </source>
</reference>
<sequence length="50" mass="5483">MERALDEAGSIDVVVNNAFRPYSFDPQAPHLVRRHGVSRVRTGSLFSGGL</sequence>
<evidence type="ECO:0000313" key="2">
    <source>
        <dbReference type="Proteomes" id="UP001365846"/>
    </source>
</evidence>
<name>A0ABU8VNV8_9BURK</name>
<keyword evidence="2" id="KW-1185">Reference proteome</keyword>
<dbReference type="EMBL" id="JBBKZU010000018">
    <property type="protein sequence ID" value="MEJ8815201.1"/>
    <property type="molecule type" value="Genomic_DNA"/>
</dbReference>
<dbReference type="RefSeq" id="WP_340360512.1">
    <property type="nucleotide sequence ID" value="NZ_JBBKZU010000018.1"/>
</dbReference>
<comment type="caution">
    <text evidence="1">The sequence shown here is derived from an EMBL/GenBank/DDBJ whole genome shotgun (WGS) entry which is preliminary data.</text>
</comment>
<organism evidence="1 2">
    <name type="scientific">Variovorax ureilyticus</name>
    <dbReference type="NCBI Taxonomy" id="1836198"/>
    <lineage>
        <taxon>Bacteria</taxon>
        <taxon>Pseudomonadati</taxon>
        <taxon>Pseudomonadota</taxon>
        <taxon>Betaproteobacteria</taxon>
        <taxon>Burkholderiales</taxon>
        <taxon>Comamonadaceae</taxon>
        <taxon>Variovorax</taxon>
    </lineage>
</organism>
<evidence type="ECO:0008006" key="3">
    <source>
        <dbReference type="Google" id="ProtNLM"/>
    </source>
</evidence>